<dbReference type="InterPro" id="IPR029045">
    <property type="entry name" value="ClpP/crotonase-like_dom_sf"/>
</dbReference>
<proteinExistence type="predicted"/>
<dbReference type="InterPro" id="IPR005151">
    <property type="entry name" value="Tail-specific_protease"/>
</dbReference>
<dbReference type="Gene3D" id="3.30.750.44">
    <property type="match status" value="1"/>
</dbReference>
<evidence type="ECO:0000256" key="1">
    <source>
        <dbReference type="SAM" id="Phobius"/>
    </source>
</evidence>
<dbReference type="RefSeq" id="WP_022588279.1">
    <property type="nucleotide sequence ID" value="NZ_AXDC01000027.1"/>
</dbReference>
<evidence type="ECO:0000313" key="4">
    <source>
        <dbReference type="Proteomes" id="UP000016856"/>
    </source>
</evidence>
<dbReference type="GO" id="GO:0030288">
    <property type="term" value="C:outer membrane-bounded periplasmic space"/>
    <property type="evidence" value="ECO:0007669"/>
    <property type="project" value="TreeGrafter"/>
</dbReference>
<dbReference type="Gene3D" id="3.90.226.10">
    <property type="entry name" value="2-enoyl-CoA Hydratase, Chain A, domain 1"/>
    <property type="match status" value="1"/>
</dbReference>
<keyword evidence="1" id="KW-0472">Membrane</keyword>
<keyword evidence="1" id="KW-0812">Transmembrane</keyword>
<dbReference type="GO" id="GO:0006508">
    <property type="term" value="P:proteolysis"/>
    <property type="evidence" value="ECO:0007669"/>
    <property type="project" value="InterPro"/>
</dbReference>
<protein>
    <submittedName>
        <fullName evidence="3">Peptidase S41</fullName>
    </submittedName>
</protein>
<keyword evidence="1" id="KW-1133">Transmembrane helix</keyword>
<dbReference type="Pfam" id="PF03572">
    <property type="entry name" value="Peptidase_S41"/>
    <property type="match status" value="1"/>
</dbReference>
<dbReference type="GO" id="GO:0007165">
    <property type="term" value="P:signal transduction"/>
    <property type="evidence" value="ECO:0007669"/>
    <property type="project" value="TreeGrafter"/>
</dbReference>
<dbReference type="GO" id="GO:0008236">
    <property type="term" value="F:serine-type peptidase activity"/>
    <property type="evidence" value="ECO:0007669"/>
    <property type="project" value="InterPro"/>
</dbReference>
<gene>
    <name evidence="3" type="ORF">O163_09660</name>
</gene>
<sequence length="439" mass="51626">MKNKVYVLIIVSFCLLSFFILFYINSSDMVPISNTSEKLTEKQKIEDFEYMYNILKDNYAHFYEVKKMYGYDWLEHKEEFKEKIRKTKDNLEFYHTLSNILFKLHDGHTHVLSPGHYKYFLGIFGDGVYKDMFRKSEGHYKMWEEIFKKVYKKGEVEDPFLQTRKRENIETDIIEPEKVAYLKVYSFLIDRHKGEEEYKKEKEKIYDFLKSIKDYPYLVIDVSDNGGGSTKYWVEAIVAPLRNKLKEVENLSVKKTYLIRGGEYIVKLLGNRIPDLRNNTIDKLPVYDLLPEEVKESFTYYATENIVKNYKEFFESIEPIDFKGKIFLVVGSSTYSGASIFAEFCRETGFATVIGERTRKGDGGWLTTSLLRLPNSGLIVRFDGEMLINQDGTSYFETGTIPDIEIKMMPKNPFEKDEELKQKILQVIKSLENEEKGIK</sequence>
<dbReference type="PATRIC" id="fig|1388761.3.peg.1949"/>
<evidence type="ECO:0000313" key="3">
    <source>
        <dbReference type="EMBL" id="ERM91632.1"/>
    </source>
</evidence>
<feature type="transmembrane region" description="Helical" evidence="1">
    <location>
        <begin position="5"/>
        <end position="24"/>
    </location>
</feature>
<dbReference type="EMBL" id="AXDC01000027">
    <property type="protein sequence ID" value="ERM91632.1"/>
    <property type="molecule type" value="Genomic_DNA"/>
</dbReference>
<comment type="caution">
    <text evidence="3">The sequence shown here is derived from an EMBL/GenBank/DDBJ whole genome shotgun (WGS) entry which is preliminary data.</text>
</comment>
<reference evidence="3 4" key="1">
    <citation type="journal article" date="2013" name="Genome Announc.">
        <title>Draft Genome Sequence of an Anaerobic and Extremophilic Bacterium, Caldanaerobacter yonseiensis, Isolated from a Geothermal Hot Stream.</title>
        <authorList>
            <person name="Lee S.J."/>
            <person name="Lee Y.J."/>
            <person name="Park G.S."/>
            <person name="Kim B.C."/>
            <person name="Lee S.J."/>
            <person name="Shin J.H."/>
            <person name="Lee D.W."/>
        </authorList>
    </citation>
    <scope>NUCLEOTIDE SEQUENCE [LARGE SCALE GENOMIC DNA]</scope>
    <source>
        <strain evidence="3 4">KB-1</strain>
    </source>
</reference>
<evidence type="ECO:0000259" key="2">
    <source>
        <dbReference type="Pfam" id="PF03572"/>
    </source>
</evidence>
<dbReference type="PANTHER" id="PTHR32060:SF30">
    <property type="entry name" value="CARBOXY-TERMINAL PROCESSING PROTEASE CTPA"/>
    <property type="match status" value="1"/>
</dbReference>
<dbReference type="SUPFAM" id="SSF52096">
    <property type="entry name" value="ClpP/crotonase"/>
    <property type="match status" value="1"/>
</dbReference>
<dbReference type="AlphaFoldDB" id="U5CU44"/>
<feature type="domain" description="Tail specific protease" evidence="2">
    <location>
        <begin position="178"/>
        <end position="406"/>
    </location>
</feature>
<dbReference type="Proteomes" id="UP000016856">
    <property type="component" value="Unassembled WGS sequence"/>
</dbReference>
<dbReference type="GO" id="GO:0004175">
    <property type="term" value="F:endopeptidase activity"/>
    <property type="evidence" value="ECO:0007669"/>
    <property type="project" value="TreeGrafter"/>
</dbReference>
<dbReference type="PANTHER" id="PTHR32060">
    <property type="entry name" value="TAIL-SPECIFIC PROTEASE"/>
    <property type="match status" value="1"/>
</dbReference>
<name>U5CU44_CALSX</name>
<accession>U5CU44</accession>
<organism evidence="3 4">
    <name type="scientific">Caldanaerobacter subterraneus subsp. yonseiensis KB-1</name>
    <dbReference type="NCBI Taxonomy" id="1388761"/>
    <lineage>
        <taxon>Bacteria</taxon>
        <taxon>Bacillati</taxon>
        <taxon>Bacillota</taxon>
        <taxon>Clostridia</taxon>
        <taxon>Thermoanaerobacterales</taxon>
        <taxon>Thermoanaerobacteraceae</taxon>
        <taxon>Caldanaerobacter</taxon>
    </lineage>
</organism>